<dbReference type="CDD" id="cd00093">
    <property type="entry name" value="HTH_XRE"/>
    <property type="match status" value="1"/>
</dbReference>
<protein>
    <submittedName>
        <fullName evidence="3">Helix-turn-helix domain protein</fullName>
    </submittedName>
</protein>
<evidence type="ECO:0000313" key="4">
    <source>
        <dbReference type="Proteomes" id="UP000191931"/>
    </source>
</evidence>
<reference evidence="3 4" key="1">
    <citation type="submission" date="2017-03" db="EMBL/GenBank/DDBJ databases">
        <authorList>
            <person name="Afonso C.L."/>
            <person name="Miller P.J."/>
            <person name="Scott M.A."/>
            <person name="Spackman E."/>
            <person name="Goraichik I."/>
            <person name="Dimitrov K.M."/>
            <person name="Suarez D.L."/>
            <person name="Swayne D.E."/>
        </authorList>
    </citation>
    <scope>NUCLEOTIDE SEQUENCE [LARGE SCALE GENOMIC DNA]</scope>
    <source>
        <strain evidence="3">PRJEB14757</strain>
    </source>
</reference>
<dbReference type="STRING" id="1246637.MTBBW1_530027"/>
<dbReference type="RefSeq" id="WP_087881732.1">
    <property type="nucleotide sequence ID" value="NZ_LT828542.1"/>
</dbReference>
<proteinExistence type="inferred from homology"/>
<evidence type="ECO:0000259" key="2">
    <source>
        <dbReference type="PROSITE" id="PS50943"/>
    </source>
</evidence>
<comment type="similarity">
    <text evidence="1">Belongs to the short-chain fatty acyl-CoA assimilation regulator (ScfR) family.</text>
</comment>
<dbReference type="Pfam" id="PF12844">
    <property type="entry name" value="HTH_19"/>
    <property type="match status" value="1"/>
</dbReference>
<dbReference type="AlphaFoldDB" id="A0A1W1HI06"/>
<organism evidence="3 4">
    <name type="scientific">Desulfamplus magnetovallimortis</name>
    <dbReference type="NCBI Taxonomy" id="1246637"/>
    <lineage>
        <taxon>Bacteria</taxon>
        <taxon>Pseudomonadati</taxon>
        <taxon>Thermodesulfobacteriota</taxon>
        <taxon>Desulfobacteria</taxon>
        <taxon>Desulfobacterales</taxon>
        <taxon>Desulfobacteraceae</taxon>
        <taxon>Desulfamplus</taxon>
    </lineage>
</organism>
<dbReference type="InterPro" id="IPR010982">
    <property type="entry name" value="Lambda_DNA-bd_dom_sf"/>
</dbReference>
<dbReference type="InterPro" id="IPR001387">
    <property type="entry name" value="Cro/C1-type_HTH"/>
</dbReference>
<accession>A0A1W1HI06</accession>
<dbReference type="EMBL" id="FWEV01000296">
    <property type="protein sequence ID" value="SLM32022.1"/>
    <property type="molecule type" value="Genomic_DNA"/>
</dbReference>
<gene>
    <name evidence="3" type="ORF">MTBBW1_530027</name>
</gene>
<dbReference type="Gene3D" id="1.10.260.40">
    <property type="entry name" value="lambda repressor-like DNA-binding domains"/>
    <property type="match status" value="1"/>
</dbReference>
<dbReference type="InterPro" id="IPR052345">
    <property type="entry name" value="Rad_response_metalloprotease"/>
</dbReference>
<sequence>MSMNSELPQIGERIRFLRRSRNWTLADLAGRIGIKEGPLGRIELGKNLPSAKVLYNLSKVFDVSVDYLFNEDAHYPPSASSLEKKDIAFVMLSPDDENEMQRSLLSACQDMIKAFHSLEGICNVPRYARLPLSIPFDHDYDGMDRLACQMRSYFGIGDAIVFDYFELFETFGLRVMIFPFTRGAEEIRSVSFYDSLESNAFFFINARHNPERQLFSLALELGKILISNRMKLLKADLFKESQEPASKEIRPINPSRAAKRFASSFLMPASAVKSTVEQLGISNSQWTWELLLRIKNRFGVSAETFLYRLKELKAISPEVLEALKKDIYIFYDKNGMIEPGLTRRSQTPNGRFFDLCLAAEAIGWKGGFHNKEEQGAISEVVSQYKVVTK</sequence>
<name>A0A1W1HI06_9BACT</name>
<dbReference type="SMART" id="SM00530">
    <property type="entry name" value="HTH_XRE"/>
    <property type="match status" value="1"/>
</dbReference>
<dbReference type="SUPFAM" id="SSF47413">
    <property type="entry name" value="lambda repressor-like DNA-binding domains"/>
    <property type="match status" value="1"/>
</dbReference>
<dbReference type="OrthoDB" id="9794834at2"/>
<keyword evidence="4" id="KW-1185">Reference proteome</keyword>
<dbReference type="GO" id="GO:0003677">
    <property type="term" value="F:DNA binding"/>
    <property type="evidence" value="ECO:0007669"/>
    <property type="project" value="InterPro"/>
</dbReference>
<dbReference type="InterPro" id="IPR010359">
    <property type="entry name" value="IrrE_HExxH"/>
</dbReference>
<dbReference type="Proteomes" id="UP000191931">
    <property type="component" value="Unassembled WGS sequence"/>
</dbReference>
<dbReference type="PROSITE" id="PS50943">
    <property type="entry name" value="HTH_CROC1"/>
    <property type="match status" value="1"/>
</dbReference>
<evidence type="ECO:0000313" key="3">
    <source>
        <dbReference type="EMBL" id="SLM32022.1"/>
    </source>
</evidence>
<feature type="domain" description="HTH cro/C1-type" evidence="2">
    <location>
        <begin position="14"/>
        <end position="68"/>
    </location>
</feature>
<evidence type="ECO:0000256" key="1">
    <source>
        <dbReference type="ARBA" id="ARBA00007227"/>
    </source>
</evidence>
<dbReference type="Pfam" id="PF06114">
    <property type="entry name" value="Peptidase_M78"/>
    <property type="match status" value="1"/>
</dbReference>
<dbReference type="PANTHER" id="PTHR43236">
    <property type="entry name" value="ANTITOXIN HIGA1"/>
    <property type="match status" value="1"/>
</dbReference>
<dbReference type="PANTHER" id="PTHR43236:SF1">
    <property type="entry name" value="BLL7220 PROTEIN"/>
    <property type="match status" value="1"/>
</dbReference>